<dbReference type="Pfam" id="PF24401">
    <property type="entry name" value="iHD-CE"/>
    <property type="match status" value="1"/>
</dbReference>
<evidence type="ECO:0000256" key="5">
    <source>
        <dbReference type="SAM" id="MobiDB-lite"/>
    </source>
</evidence>
<name>A0A7W4ZT70_9ACTN</name>
<feature type="domain" description="wHTH-Hsp90 Na associated" evidence="7">
    <location>
        <begin position="1294"/>
        <end position="1348"/>
    </location>
</feature>
<dbReference type="PRINTS" id="PR00775">
    <property type="entry name" value="HEATSHOCK90"/>
</dbReference>
<proteinExistence type="inferred from homology"/>
<dbReference type="InterPro" id="IPR020575">
    <property type="entry name" value="Hsp90_N"/>
</dbReference>
<evidence type="ECO:0000256" key="1">
    <source>
        <dbReference type="ARBA" id="ARBA00008239"/>
    </source>
</evidence>
<keyword evidence="4" id="KW-0143">Chaperone</keyword>
<dbReference type="Pfam" id="PF24410">
    <property type="entry name" value="wHTH-HSP90_Na-assoc"/>
    <property type="match status" value="6"/>
</dbReference>
<comment type="caution">
    <text evidence="8">The sequence shown here is derived from an EMBL/GenBank/DDBJ whole genome shotgun (WGS) entry which is preliminary data.</text>
</comment>
<feature type="region of interest" description="Disordered" evidence="5">
    <location>
        <begin position="56"/>
        <end position="76"/>
    </location>
</feature>
<comment type="similarity">
    <text evidence="1">Belongs to the heat shock protein 90 family.</text>
</comment>
<feature type="domain" description="wHTH-Hsp90 Na associated" evidence="7">
    <location>
        <begin position="1370"/>
        <end position="1411"/>
    </location>
</feature>
<feature type="domain" description="iHD-CE" evidence="6">
    <location>
        <begin position="80"/>
        <end position="422"/>
    </location>
</feature>
<dbReference type="GO" id="GO:0140662">
    <property type="term" value="F:ATP-dependent protein folding chaperone"/>
    <property type="evidence" value="ECO:0007669"/>
    <property type="project" value="InterPro"/>
</dbReference>
<dbReference type="PANTHER" id="PTHR11528">
    <property type="entry name" value="HEAT SHOCK PROTEIN 90 FAMILY MEMBER"/>
    <property type="match status" value="1"/>
</dbReference>
<dbReference type="Proteomes" id="UP000572907">
    <property type="component" value="Unassembled WGS sequence"/>
</dbReference>
<feature type="domain" description="wHTH-Hsp90 Na associated" evidence="7">
    <location>
        <begin position="962"/>
        <end position="1023"/>
    </location>
</feature>
<dbReference type="Gene3D" id="3.30.565.10">
    <property type="entry name" value="Histidine kinase-like ATPase, C-terminal domain"/>
    <property type="match status" value="1"/>
</dbReference>
<dbReference type="InterPro" id="IPR001404">
    <property type="entry name" value="Hsp90_fam"/>
</dbReference>
<feature type="domain" description="wHTH-Hsp90 Na associated" evidence="7">
    <location>
        <begin position="1100"/>
        <end position="1152"/>
    </location>
</feature>
<keyword evidence="2" id="KW-0547">Nucleotide-binding</keyword>
<evidence type="ECO:0000259" key="6">
    <source>
        <dbReference type="Pfam" id="PF24401"/>
    </source>
</evidence>
<protein>
    <recommendedName>
        <fullName evidence="10">ATP-binding protein</fullName>
    </recommendedName>
</protein>
<organism evidence="8 9">
    <name type="scientific">Streptomyces violarus</name>
    <dbReference type="NCBI Taxonomy" id="67380"/>
    <lineage>
        <taxon>Bacteria</taxon>
        <taxon>Bacillati</taxon>
        <taxon>Actinomycetota</taxon>
        <taxon>Actinomycetes</taxon>
        <taxon>Kitasatosporales</taxon>
        <taxon>Streptomycetaceae</taxon>
        <taxon>Streptomyces</taxon>
    </lineage>
</organism>
<dbReference type="InterPro" id="IPR056507">
    <property type="entry name" value="wHTH-HSP90_Na-assoc"/>
</dbReference>
<evidence type="ECO:0000256" key="4">
    <source>
        <dbReference type="ARBA" id="ARBA00023186"/>
    </source>
</evidence>
<gene>
    <name evidence="8" type="ORF">FHS41_004670</name>
</gene>
<evidence type="ECO:0008006" key="10">
    <source>
        <dbReference type="Google" id="ProtNLM"/>
    </source>
</evidence>
<dbReference type="InterPro" id="IPR056506">
    <property type="entry name" value="iHD-CE"/>
</dbReference>
<dbReference type="SUPFAM" id="SSF55874">
    <property type="entry name" value="ATPase domain of HSP90 chaperone/DNA topoisomerase II/histidine kinase"/>
    <property type="match status" value="1"/>
</dbReference>
<sequence>MADWVKMRRVPRTDAKVVLFVAALESIARRKNPALRIPTKERWRILAAQARVDGGKGRAGAGLGLPSPATSRPSGVRPCWEEAVTHSPAWQLLRPGATEQAESLKTQARRTADRLAELHDGARSELADDPWHDVNLARRISRWTNWLIGLLRSGGTVLVSPAEAALIALLPFLYQTHRARTAAELSRVDPTDLGQRTAPDEERRMYEVLLGGHERLVRRAELGALKDRPDGRREIGWWLFHQWAGRQPGRLTEFLSTVGAEGTGLEAVLDPELLSRLLGSAHSGPNELFDAARPDHLREYPYQLNFDGRDFQDVRERLVGSLFAIAHGMAVEVTDLSSVIVRHVGVPDPLDPVRLLITVDKASWQPRGEGIGLRASCGHPAVVAALTEHAHRLEALLRAVRRAAAPDFDALPLYTGVEEVREVDAEGKAVPVGGVIRFRLDEERVQELLMGENLYRDRSLAIRELYQNALDACRYRRARSQAAESVSGYQGRIEFTQGYDEEEDRHYLECKDNGVGMDEVTLSEVFSQAGVRFTDLPRFQEERQEWQSRGVTMHPNSRFGIGVLSYFMLADEIRVTTCHMNGVDGRLREITVLISGPGHYFRVRPTDRPGPIGTTVRLYLRDDDKAPSCVRELRRLLGIAEFATTARQGRQTVAWEPGVLRPREALGLRSDGFEAHGRLVSWPAGPDGADGQVVWCRYGGGVLVDGIYTEPRVRRGVLTDPGDARRLRGAVVNLTGRTRPRRLSVDRTEILDTDVCADVESLLRAALPTLLSADPPLLDAEWLAEVAGRSPRLADIVTEAAGAAGYEMELHGHRSAVAATGFFPLDALIVHRDDSPLRDYETALGKTPAGTVGGTMDDRTLLWRLLAHRPNAELTALTAVAPELEQVERVLPALPADIFACTTVRDVWNKRHWPFLNLENDLAAPGHALSLADIRAISYREAVERMRELRLATPKPTEEDPVVDEINLALMSRDLTPPFRSPGSLSSWLDSAEPVPPGHLLKARVEFGISLGEAARRMRAFGFTVPEPDPSAEDMDERALVLLSHNLNGRSPWLGVRKPVTPGHLLKAHRELGIDLGTAVQWLRWFGFTVTADGPLLEAADERTLRLVSHHLRGVDQLDPEAPVPVGHVLHAAAELERSVPEVARELRALGFRPELAPEREEQADDFLRRSTEWGWGAREWQSLSEEDAIPPGVLARASSARGVSPHEMARCIETLGFSAPSALPNQVNDTDVVILSARADAKAPWIRAGHSVTAHQVARASLETGLPPAEVASRLHTYGLVPPDISYPPNAEPRDDILLGPNHRRPGWSWAPLSPDQPVSVHHVVLKSSGLGMPPRAVVDRLAQYGLVTPLEAAPEDAYAFDPYLLGLHDDIDWPLDEGRPVPLHHLVSVASKLSKEPHEIAERLSAFGFRVPEDRIGRLDETDHRLSRLEPTPGKRTPPLGLGEPISDFLYITRHFDLPAQELVERLERLDVDLQRVRDAVRTALPEVPGLIMEQEPRAARPVEAT</sequence>
<evidence type="ECO:0000256" key="3">
    <source>
        <dbReference type="ARBA" id="ARBA00022840"/>
    </source>
</evidence>
<dbReference type="GO" id="GO:0051082">
    <property type="term" value="F:unfolded protein binding"/>
    <property type="evidence" value="ECO:0007669"/>
    <property type="project" value="InterPro"/>
</dbReference>
<dbReference type="RefSeq" id="WP_184594457.1">
    <property type="nucleotide sequence ID" value="NZ_BMUP01000006.1"/>
</dbReference>
<reference evidence="8 9" key="1">
    <citation type="submission" date="2020-08" db="EMBL/GenBank/DDBJ databases">
        <title>Genomic Encyclopedia of Type Strains, Phase III (KMG-III): the genomes of soil and plant-associated and newly described type strains.</title>
        <authorList>
            <person name="Whitman W."/>
        </authorList>
    </citation>
    <scope>NUCLEOTIDE SEQUENCE [LARGE SCALE GENOMIC DNA]</scope>
    <source>
        <strain evidence="8 9">CECT 3237</strain>
    </source>
</reference>
<evidence type="ECO:0000313" key="9">
    <source>
        <dbReference type="Proteomes" id="UP000572907"/>
    </source>
</evidence>
<dbReference type="InterPro" id="IPR036890">
    <property type="entry name" value="HATPase_C_sf"/>
</dbReference>
<keyword evidence="9" id="KW-1185">Reference proteome</keyword>
<accession>A0A7W4ZT70</accession>
<feature type="domain" description="wHTH-Hsp90 Na associated" evidence="7">
    <location>
        <begin position="1228"/>
        <end position="1281"/>
    </location>
</feature>
<dbReference type="EMBL" id="JACHXE010000004">
    <property type="protein sequence ID" value="MBB3078163.1"/>
    <property type="molecule type" value="Genomic_DNA"/>
</dbReference>
<dbReference type="GO" id="GO:0005524">
    <property type="term" value="F:ATP binding"/>
    <property type="evidence" value="ECO:0007669"/>
    <property type="project" value="UniProtKB-KW"/>
</dbReference>
<evidence type="ECO:0000313" key="8">
    <source>
        <dbReference type="EMBL" id="MBB3078163.1"/>
    </source>
</evidence>
<feature type="domain" description="wHTH-Hsp90 Na associated" evidence="7">
    <location>
        <begin position="1035"/>
        <end position="1088"/>
    </location>
</feature>
<evidence type="ECO:0000259" key="7">
    <source>
        <dbReference type="Pfam" id="PF24410"/>
    </source>
</evidence>
<evidence type="ECO:0000256" key="2">
    <source>
        <dbReference type="ARBA" id="ARBA00022741"/>
    </source>
</evidence>
<dbReference type="GO" id="GO:0016887">
    <property type="term" value="F:ATP hydrolysis activity"/>
    <property type="evidence" value="ECO:0007669"/>
    <property type="project" value="InterPro"/>
</dbReference>
<keyword evidence="3" id="KW-0067">ATP-binding</keyword>